<reference evidence="6 7" key="1">
    <citation type="journal article" date="2024" name="Nat. Commun.">
        <title>Phylogenomics reveals the evolutionary origins of lichenization in chlorophyte algae.</title>
        <authorList>
            <person name="Puginier C."/>
            <person name="Libourel C."/>
            <person name="Otte J."/>
            <person name="Skaloud P."/>
            <person name="Haon M."/>
            <person name="Grisel S."/>
            <person name="Petersen M."/>
            <person name="Berrin J.G."/>
            <person name="Delaux P.M."/>
            <person name="Dal Grande F."/>
            <person name="Keller J."/>
        </authorList>
    </citation>
    <scope>NUCLEOTIDE SEQUENCE [LARGE SCALE GENOMIC DNA]</scope>
    <source>
        <strain evidence="6 7">SAG 2043</strain>
    </source>
</reference>
<name>A0AAW1QS72_9CHLO</name>
<dbReference type="GO" id="GO:0000462">
    <property type="term" value="P:maturation of SSU-rRNA from tricistronic rRNA transcript (SSU-rRNA, 5.8S rRNA, LSU-rRNA)"/>
    <property type="evidence" value="ECO:0007669"/>
    <property type="project" value="TreeGrafter"/>
</dbReference>
<protein>
    <recommendedName>
        <fullName evidence="5">Small-subunit processome Utp12 domain-containing protein</fullName>
    </recommendedName>
</protein>
<feature type="region of interest" description="Disordered" evidence="4">
    <location>
        <begin position="387"/>
        <end position="426"/>
    </location>
</feature>
<feature type="domain" description="Small-subunit processome Utp12" evidence="5">
    <location>
        <begin position="259"/>
        <end position="361"/>
    </location>
</feature>
<dbReference type="GO" id="GO:0005730">
    <property type="term" value="C:nucleolus"/>
    <property type="evidence" value="ECO:0007669"/>
    <property type="project" value="TreeGrafter"/>
</dbReference>
<proteinExistence type="inferred from homology"/>
<dbReference type="InterPro" id="IPR052414">
    <property type="entry name" value="U3_snoRNA-assoc_WDR"/>
</dbReference>
<comment type="similarity">
    <text evidence="3">Belongs to the UTP5 family.</text>
</comment>
<dbReference type="InterPro" id="IPR007148">
    <property type="entry name" value="SSU_processome_Utp12"/>
</dbReference>
<sequence>MASSKAWPLRYMLAKVQRFTEEAAAQLSSTSTTIPQALAKGLEAYRQQLTTVVFLTGSAMLPTLQGNTSLLTRLHPKIYAGDVVAFNSPLSGPADQQNVLVRRVAAVEGDEMVTDDADEQGFRIPEGHCWVLPDNEQLRHTEFARPGEHAQPGMVVGAAEAQTPAKPMVLDAGSIPRSRKRHAATVVSDGPEEADSEANISDNVQDLAAQAQTLGQRVAALQVAPQPVSARQGGAEQQPDVNKADSLAVLLKQALQSQDDSLLERCMSVSASSVVVTTVQRLEPADAVVLLDSIVKRLQAHALQGQALVGWLQAVLVHHTAYLMLSPGAQAVLTALYRDLEVRLSLQQPLLSLAGRLDLLTAQRKAMEDGKQRLSVPTPQVPIAEVTLAEPTNGSSPSSDVAESSEGASEDESVHGSEDGGDDESL</sequence>
<evidence type="ECO:0000313" key="6">
    <source>
        <dbReference type="EMBL" id="KAK9824325.1"/>
    </source>
</evidence>
<dbReference type="SUPFAM" id="SSF51306">
    <property type="entry name" value="LexA/Signal peptidase"/>
    <property type="match status" value="1"/>
</dbReference>
<feature type="compositionally biased region" description="Low complexity" evidence="4">
    <location>
        <begin position="395"/>
        <end position="407"/>
    </location>
</feature>
<keyword evidence="2" id="KW-0539">Nucleus</keyword>
<evidence type="ECO:0000259" key="5">
    <source>
        <dbReference type="Pfam" id="PF04003"/>
    </source>
</evidence>
<dbReference type="CDD" id="cd06462">
    <property type="entry name" value="Peptidase_S24_S26"/>
    <property type="match status" value="1"/>
</dbReference>
<dbReference type="PANTHER" id="PTHR44267:SF1">
    <property type="entry name" value="WD REPEAT-CONTAINING PROTEIN 43"/>
    <property type="match status" value="1"/>
</dbReference>
<organism evidence="6 7">
    <name type="scientific">[Myrmecia] bisecta</name>
    <dbReference type="NCBI Taxonomy" id="41462"/>
    <lineage>
        <taxon>Eukaryota</taxon>
        <taxon>Viridiplantae</taxon>
        <taxon>Chlorophyta</taxon>
        <taxon>core chlorophytes</taxon>
        <taxon>Trebouxiophyceae</taxon>
        <taxon>Trebouxiales</taxon>
        <taxon>Trebouxiaceae</taxon>
        <taxon>Myrmecia</taxon>
    </lineage>
</organism>
<evidence type="ECO:0000256" key="4">
    <source>
        <dbReference type="SAM" id="MobiDB-lite"/>
    </source>
</evidence>
<gene>
    <name evidence="6" type="ORF">WJX72_009481</name>
</gene>
<evidence type="ECO:0000256" key="1">
    <source>
        <dbReference type="ARBA" id="ARBA00004123"/>
    </source>
</evidence>
<dbReference type="PANTHER" id="PTHR44267">
    <property type="entry name" value="WD REPEAT-CONTAINING PROTEIN 43"/>
    <property type="match status" value="1"/>
</dbReference>
<dbReference type="EMBL" id="JALJOR010000002">
    <property type="protein sequence ID" value="KAK9824325.1"/>
    <property type="molecule type" value="Genomic_DNA"/>
</dbReference>
<evidence type="ECO:0000256" key="3">
    <source>
        <dbReference type="ARBA" id="ARBA00038335"/>
    </source>
</evidence>
<comment type="caution">
    <text evidence="6">The sequence shown here is derived from an EMBL/GenBank/DDBJ whole genome shotgun (WGS) entry which is preliminary data.</text>
</comment>
<dbReference type="Gene3D" id="2.10.109.10">
    <property type="entry name" value="Umud Fragment, subunit A"/>
    <property type="match status" value="1"/>
</dbReference>
<comment type="subcellular location">
    <subcellularLocation>
        <location evidence="1">Nucleus</location>
    </subcellularLocation>
</comment>
<keyword evidence="7" id="KW-1185">Reference proteome</keyword>
<dbReference type="AlphaFoldDB" id="A0AAW1QS72"/>
<accession>A0AAW1QS72</accession>
<dbReference type="Proteomes" id="UP001489004">
    <property type="component" value="Unassembled WGS sequence"/>
</dbReference>
<dbReference type="Pfam" id="PF04003">
    <property type="entry name" value="Utp12"/>
    <property type="match status" value="1"/>
</dbReference>
<evidence type="ECO:0000313" key="7">
    <source>
        <dbReference type="Proteomes" id="UP001489004"/>
    </source>
</evidence>
<dbReference type="InterPro" id="IPR036286">
    <property type="entry name" value="LexA/Signal_pep-like_sf"/>
</dbReference>
<evidence type="ECO:0000256" key="2">
    <source>
        <dbReference type="ARBA" id="ARBA00023242"/>
    </source>
</evidence>